<sequence length="139" mass="15597">MMAWPLENSSLTLLGDTTSVQIWYDAGARWLYVRWRGNYREQDAGAGWVLLLRCLRLQPCTKLLNDARDAVEGWAGREQWAGEALFPQLAERGVRSVACVYLEALAARFSLDTTLGSTPKPFVAAFDDLATACAWLQQR</sequence>
<accession>A0A4Q5LDL5</accession>
<dbReference type="EMBL" id="SEWE01000008">
    <property type="protein sequence ID" value="RYU81836.1"/>
    <property type="molecule type" value="Genomic_DNA"/>
</dbReference>
<comment type="caution">
    <text evidence="1">The sequence shown here is derived from an EMBL/GenBank/DDBJ whole genome shotgun (WGS) entry which is preliminary data.</text>
</comment>
<dbReference type="RefSeq" id="WP_129920140.1">
    <property type="nucleotide sequence ID" value="NZ_SEWE01000008.1"/>
</dbReference>
<gene>
    <name evidence="1" type="ORF">EWM57_05500</name>
</gene>
<dbReference type="OrthoDB" id="882960at2"/>
<proteinExistence type="predicted"/>
<keyword evidence="2" id="KW-1185">Reference proteome</keyword>
<protein>
    <recommendedName>
        <fullName evidence="3">STAS/SEC14 domain-containing protein</fullName>
    </recommendedName>
</protein>
<name>A0A4Q5LDL5_9BACT</name>
<dbReference type="Proteomes" id="UP000294155">
    <property type="component" value="Unassembled WGS sequence"/>
</dbReference>
<organism evidence="1 2">
    <name type="scientific">Hymenobacter persicinus</name>
    <dbReference type="NCBI Taxonomy" id="2025506"/>
    <lineage>
        <taxon>Bacteria</taxon>
        <taxon>Pseudomonadati</taxon>
        <taxon>Bacteroidota</taxon>
        <taxon>Cytophagia</taxon>
        <taxon>Cytophagales</taxon>
        <taxon>Hymenobacteraceae</taxon>
        <taxon>Hymenobacter</taxon>
    </lineage>
</organism>
<evidence type="ECO:0000313" key="1">
    <source>
        <dbReference type="EMBL" id="RYU81836.1"/>
    </source>
</evidence>
<reference evidence="1 2" key="1">
    <citation type="submission" date="2019-02" db="EMBL/GenBank/DDBJ databases">
        <title>Bacterial novel species isolated from soil.</title>
        <authorList>
            <person name="Jung H.-Y."/>
        </authorList>
    </citation>
    <scope>NUCLEOTIDE SEQUENCE [LARGE SCALE GENOMIC DNA]</scope>
    <source>
        <strain evidence="1 2">1-3-3-3</strain>
    </source>
</reference>
<evidence type="ECO:0008006" key="3">
    <source>
        <dbReference type="Google" id="ProtNLM"/>
    </source>
</evidence>
<evidence type="ECO:0000313" key="2">
    <source>
        <dbReference type="Proteomes" id="UP000294155"/>
    </source>
</evidence>
<dbReference type="AlphaFoldDB" id="A0A4Q5LDL5"/>